<dbReference type="InterPro" id="IPR050667">
    <property type="entry name" value="PPR-containing_protein"/>
</dbReference>
<dbReference type="OMA" id="TKPITHE"/>
<dbReference type="PANTHER" id="PTHR47939">
    <property type="entry name" value="MEMBRANE-ASSOCIATED SALT-INDUCIBLE PROTEIN-LIKE"/>
    <property type="match status" value="1"/>
</dbReference>
<dbReference type="InterPro" id="IPR011990">
    <property type="entry name" value="TPR-like_helical_dom_sf"/>
</dbReference>
<keyword evidence="2" id="KW-1185">Reference proteome</keyword>
<dbReference type="InterPro" id="IPR002885">
    <property type="entry name" value="PPR_rpt"/>
</dbReference>
<name>A0A151ZIR6_TIELA</name>
<protein>
    <submittedName>
        <fullName evidence="1">Uncharacterized protein</fullName>
    </submittedName>
</protein>
<dbReference type="AlphaFoldDB" id="A0A151ZIR6"/>
<dbReference type="NCBIfam" id="TIGR00756">
    <property type="entry name" value="PPR"/>
    <property type="match status" value="1"/>
</dbReference>
<dbReference type="FunCoup" id="A0A151ZIR6">
    <property type="interactions" value="318"/>
</dbReference>
<gene>
    <name evidence="1" type="ORF">DLAC_05133</name>
</gene>
<comment type="caution">
    <text evidence="1">The sequence shown here is derived from an EMBL/GenBank/DDBJ whole genome shotgun (WGS) entry which is preliminary data.</text>
</comment>
<organism evidence="1 2">
    <name type="scientific">Tieghemostelium lacteum</name>
    <name type="common">Slime mold</name>
    <name type="synonym">Dictyostelium lacteum</name>
    <dbReference type="NCBI Taxonomy" id="361077"/>
    <lineage>
        <taxon>Eukaryota</taxon>
        <taxon>Amoebozoa</taxon>
        <taxon>Evosea</taxon>
        <taxon>Eumycetozoa</taxon>
        <taxon>Dictyostelia</taxon>
        <taxon>Dictyosteliales</taxon>
        <taxon>Raperosteliaceae</taxon>
        <taxon>Tieghemostelium</taxon>
    </lineage>
</organism>
<evidence type="ECO:0000313" key="2">
    <source>
        <dbReference type="Proteomes" id="UP000076078"/>
    </source>
</evidence>
<dbReference type="Gene3D" id="1.25.40.10">
    <property type="entry name" value="Tetratricopeptide repeat domain"/>
    <property type="match status" value="1"/>
</dbReference>
<dbReference type="PANTHER" id="PTHR47939:SF6">
    <property type="entry name" value="OS03G0168400 PROTEIN"/>
    <property type="match status" value="1"/>
</dbReference>
<sequence length="966" mass="113519">MYLNSLKQIVRSNQTFRYIFKNGCNNNLVFNRYFTSSSLINSNSSQIFGENNKTLENNDEILQSNKLNIDGEATVEKPFVSQDHSDKMSSLKKLEYYFKKNSEESGNESNSNATRTEKAFQAKIKRVLIGFQSNPLAIFSELEVLLKTEFKLEHMRLIVDCIHWNRKNLTSRLLNRLLVYFIGEKDEEYTQKICTVIKNNNVYSLATYEILLSYYLEKNSLPDIKATIQSLLTSSKIVYSHSIYVPLIDGCLRLGDIESALAFYTRLVQSPLKWNFNAFDMILRYYIQHNQVNQSLKFFYRHLKHTREYIYCSLFPQYLLELKKAGHPEIRSIIEYIQGRKNLMENPVIFYNIIFQFLAESSETVSRLGLKEDAEWLFTFVEGKESNADTYAKSLRYLCTLGHIEKVHNLFQKIINENVFIDYNVYQLLLEFSIMHKDTSLYNATLEYMMLRNHQNSFSCAVLIAYNELRGNKQIVSSLEQILHKKPTYAGSVCLAASQFFLNLNYYELALKWYGLKLQHYQNQPSIRNIISFIIYHHQNVQSNLEQHWLSHLLPDRSTDSIINDNISVASTPEETMGKWKFISSYNPFYTDWKLPEKPLDEELNLAIKDQNCDKIIEALERNYLNKIDLESQDDQKSIEMIPNGTLLLKAYEALCRLDYIKYLYLINKTPKFWRTLVFSPAAYQLLFSKDFDLAVKILSRENTSLMTSHMMYNIVLDSLLNIGQIELAILVAEQMIKKSIKMSVYENFLTTLYDHNKIDHPIIGKLHDILKHMNIQSSTLSNLEIAKLYNEKRYEEAYQLFLVSDKNVETIKLGLDIFAIKFPIPPVSNLMYWGSLIEIEQKTKGRFFFEYFYEVLYRNNLNHIIRLYAEKDDSYHLMTQKEFYYALLAQVDYKKKLEIFMKFPHDTLSPQIINEMKIVNSYIKSPEITKILNNCAVYEPVPKVLNYQPISSESSQFIYNFYLNE</sequence>
<proteinExistence type="predicted"/>
<dbReference type="OrthoDB" id="185373at2759"/>
<accession>A0A151ZIR6</accession>
<dbReference type="EMBL" id="LODT01000025">
    <property type="protein sequence ID" value="KYQ93744.1"/>
    <property type="molecule type" value="Genomic_DNA"/>
</dbReference>
<dbReference type="Proteomes" id="UP000076078">
    <property type="component" value="Unassembled WGS sequence"/>
</dbReference>
<dbReference type="Pfam" id="PF01535">
    <property type="entry name" value="PPR"/>
    <property type="match status" value="1"/>
</dbReference>
<dbReference type="STRING" id="361077.A0A151ZIR6"/>
<reference evidence="1 2" key="1">
    <citation type="submission" date="2015-12" db="EMBL/GenBank/DDBJ databases">
        <title>Dictyostelia acquired genes for synthesis and detection of signals that induce cell-type specialization by lateral gene transfer from prokaryotes.</title>
        <authorList>
            <person name="Gloeckner G."/>
            <person name="Schaap P."/>
        </authorList>
    </citation>
    <scope>NUCLEOTIDE SEQUENCE [LARGE SCALE GENOMIC DNA]</scope>
    <source>
        <strain evidence="1 2">TK</strain>
    </source>
</reference>
<evidence type="ECO:0000313" key="1">
    <source>
        <dbReference type="EMBL" id="KYQ93744.1"/>
    </source>
</evidence>
<dbReference type="InParanoid" id="A0A151ZIR6"/>